<reference evidence="2 3" key="1">
    <citation type="submission" date="2014-06" db="EMBL/GenBank/DDBJ databases">
        <title>Evolutionary Origins and Diversification of the Mycorrhizal Mutualists.</title>
        <authorList>
            <consortium name="DOE Joint Genome Institute"/>
            <consortium name="Mycorrhizal Genomics Consortium"/>
            <person name="Kohler A."/>
            <person name="Kuo A."/>
            <person name="Nagy L.G."/>
            <person name="Floudas D."/>
            <person name="Copeland A."/>
            <person name="Barry K.W."/>
            <person name="Cichocki N."/>
            <person name="Veneault-Fourrey C."/>
            <person name="LaButti K."/>
            <person name="Lindquist E.A."/>
            <person name="Lipzen A."/>
            <person name="Lundell T."/>
            <person name="Morin E."/>
            <person name="Murat C."/>
            <person name="Riley R."/>
            <person name="Ohm R."/>
            <person name="Sun H."/>
            <person name="Tunlid A."/>
            <person name="Henrissat B."/>
            <person name="Grigoriev I.V."/>
            <person name="Hibbett D.S."/>
            <person name="Martin F."/>
        </authorList>
    </citation>
    <scope>NUCLEOTIDE SEQUENCE [LARGE SCALE GENOMIC DNA]</scope>
    <source>
        <strain evidence="2 3">FD-325 SS-3</strain>
    </source>
</reference>
<dbReference type="Pfam" id="PF05821">
    <property type="entry name" value="NDUF_B8"/>
    <property type="match status" value="1"/>
</dbReference>
<feature type="region of interest" description="Disordered" evidence="1">
    <location>
        <begin position="27"/>
        <end position="48"/>
    </location>
</feature>
<dbReference type="HOGENOM" id="CLU_100674_1_0_1"/>
<organism evidence="2 3">
    <name type="scientific">Plicaturopsis crispa FD-325 SS-3</name>
    <dbReference type="NCBI Taxonomy" id="944288"/>
    <lineage>
        <taxon>Eukaryota</taxon>
        <taxon>Fungi</taxon>
        <taxon>Dikarya</taxon>
        <taxon>Basidiomycota</taxon>
        <taxon>Agaricomycotina</taxon>
        <taxon>Agaricomycetes</taxon>
        <taxon>Agaricomycetidae</taxon>
        <taxon>Amylocorticiales</taxon>
        <taxon>Amylocorticiaceae</taxon>
        <taxon>Plicatura</taxon>
        <taxon>Plicaturopsis crispa</taxon>
    </lineage>
</organism>
<accession>A0A0C9SRT8</accession>
<dbReference type="AlphaFoldDB" id="A0A0C9SRT8"/>
<name>A0A0C9SRT8_PLICR</name>
<gene>
    <name evidence="2" type="ORF">PLICRDRAFT_145690</name>
</gene>
<evidence type="ECO:0000313" key="2">
    <source>
        <dbReference type="EMBL" id="KII85042.1"/>
    </source>
</evidence>
<protein>
    <submittedName>
        <fullName evidence="2">Unplaced genomic scaffold PLICRscaffold_15, whole genome shotgun sequence</fullName>
    </submittedName>
</protein>
<evidence type="ECO:0000256" key="1">
    <source>
        <dbReference type="SAM" id="MobiDB-lite"/>
    </source>
</evidence>
<dbReference type="EMBL" id="KN832568">
    <property type="protein sequence ID" value="KII85042.1"/>
    <property type="molecule type" value="Genomic_DNA"/>
</dbReference>
<dbReference type="GO" id="GO:0005739">
    <property type="term" value="C:mitochondrion"/>
    <property type="evidence" value="ECO:0007669"/>
    <property type="project" value="InterPro"/>
</dbReference>
<dbReference type="Proteomes" id="UP000053263">
    <property type="component" value="Unassembled WGS sequence"/>
</dbReference>
<proteinExistence type="predicted"/>
<sequence>MQSATTVCRVAGARIARRAIVVPNTRSYATPTTPAPLPGHELDPQLNGYPELPNVSRQYLPPKGWWDPQMRRNFGELLHEKEELYSMWGPDIPNVPPPTALYQFTLVTLGFVSFGLFAKYALVPERPAVPREYPFSGLVTELGSLEENKARPEDESEEE</sequence>
<keyword evidence="3" id="KW-1185">Reference proteome</keyword>
<dbReference type="InterPro" id="IPR008699">
    <property type="entry name" value="NDUFB8"/>
</dbReference>
<dbReference type="PANTHER" id="PTHR12840:SF1">
    <property type="entry name" value="NADH DEHYDROGENASE [UBIQUINONE] 1 BETA SUBCOMPLEX SUBUNIT 8, MITOCHONDRIAL"/>
    <property type="match status" value="1"/>
</dbReference>
<dbReference type="OrthoDB" id="2014058at2759"/>
<dbReference type="PANTHER" id="PTHR12840">
    <property type="entry name" value="NADH-UBIQUINONE OXIDOREDUCTASE ASHI SUBUNIT"/>
    <property type="match status" value="1"/>
</dbReference>
<evidence type="ECO:0000313" key="3">
    <source>
        <dbReference type="Proteomes" id="UP000053263"/>
    </source>
</evidence>